<keyword evidence="1" id="KW-0732">Signal</keyword>
<protein>
    <recommendedName>
        <fullName evidence="4">Lipoprotein</fullName>
    </recommendedName>
</protein>
<dbReference type="AlphaFoldDB" id="A0A8J2Y7B8"/>
<evidence type="ECO:0000313" key="3">
    <source>
        <dbReference type="Proteomes" id="UP000652231"/>
    </source>
</evidence>
<dbReference type="PROSITE" id="PS51257">
    <property type="entry name" value="PROKAR_LIPOPROTEIN"/>
    <property type="match status" value="1"/>
</dbReference>
<proteinExistence type="predicted"/>
<reference evidence="2" key="1">
    <citation type="journal article" date="2014" name="Int. J. Syst. Evol. Microbiol.">
        <title>Complete genome sequence of Corynebacterium casei LMG S-19264T (=DSM 44701T), isolated from a smear-ripened cheese.</title>
        <authorList>
            <consortium name="US DOE Joint Genome Institute (JGI-PGF)"/>
            <person name="Walter F."/>
            <person name="Albersmeier A."/>
            <person name="Kalinowski J."/>
            <person name="Ruckert C."/>
        </authorList>
    </citation>
    <scope>NUCLEOTIDE SEQUENCE</scope>
    <source>
        <strain evidence="2">CGMCC 1.12924</strain>
    </source>
</reference>
<name>A0A8J2Y7B8_9FLAO</name>
<sequence>MKQLILSIAAVAVFSFTSCSSDDDGGTSCEQLLINLNAAAEAWIQNPESQSHCNDYRASIEAFMGRECTGSDAYASLLAELSCSDL</sequence>
<reference evidence="2" key="2">
    <citation type="submission" date="2020-09" db="EMBL/GenBank/DDBJ databases">
        <authorList>
            <person name="Sun Q."/>
            <person name="Zhou Y."/>
        </authorList>
    </citation>
    <scope>NUCLEOTIDE SEQUENCE</scope>
    <source>
        <strain evidence="2">CGMCC 1.12924</strain>
    </source>
</reference>
<evidence type="ECO:0000256" key="1">
    <source>
        <dbReference type="SAM" id="SignalP"/>
    </source>
</evidence>
<feature type="chain" id="PRO_5035269547" description="Lipoprotein" evidence="1">
    <location>
        <begin position="22"/>
        <end position="86"/>
    </location>
</feature>
<dbReference type="RefSeq" id="WP_188438374.1">
    <property type="nucleotide sequence ID" value="NZ_BMGK01000001.1"/>
</dbReference>
<comment type="caution">
    <text evidence="2">The sequence shown here is derived from an EMBL/GenBank/DDBJ whole genome shotgun (WGS) entry which is preliminary data.</text>
</comment>
<keyword evidence="3" id="KW-1185">Reference proteome</keyword>
<evidence type="ECO:0008006" key="4">
    <source>
        <dbReference type="Google" id="ProtNLM"/>
    </source>
</evidence>
<gene>
    <name evidence="2" type="ORF">GCM10011312_00910</name>
</gene>
<feature type="signal peptide" evidence="1">
    <location>
        <begin position="1"/>
        <end position="21"/>
    </location>
</feature>
<organism evidence="2 3">
    <name type="scientific">Planktosalinus lacus</name>
    <dbReference type="NCBI Taxonomy" id="1526573"/>
    <lineage>
        <taxon>Bacteria</taxon>
        <taxon>Pseudomonadati</taxon>
        <taxon>Bacteroidota</taxon>
        <taxon>Flavobacteriia</taxon>
        <taxon>Flavobacteriales</taxon>
        <taxon>Flavobacteriaceae</taxon>
        <taxon>Planktosalinus</taxon>
    </lineage>
</organism>
<dbReference type="EMBL" id="BMGK01000001">
    <property type="protein sequence ID" value="GGD80424.1"/>
    <property type="molecule type" value="Genomic_DNA"/>
</dbReference>
<accession>A0A8J2Y7B8</accession>
<evidence type="ECO:0000313" key="2">
    <source>
        <dbReference type="EMBL" id="GGD80424.1"/>
    </source>
</evidence>
<dbReference type="Proteomes" id="UP000652231">
    <property type="component" value="Unassembled WGS sequence"/>
</dbReference>